<dbReference type="Pfam" id="PF13516">
    <property type="entry name" value="LRR_6"/>
    <property type="match status" value="1"/>
</dbReference>
<protein>
    <recommendedName>
        <fullName evidence="3">Leucine Rich repeats (2 copies)</fullName>
    </recommendedName>
</protein>
<dbReference type="EMBL" id="CP036269">
    <property type="protein sequence ID" value="QDT40548.1"/>
    <property type="molecule type" value="Genomic_DNA"/>
</dbReference>
<dbReference type="SUPFAM" id="SSF52047">
    <property type="entry name" value="RNI-like"/>
    <property type="match status" value="1"/>
</dbReference>
<evidence type="ECO:0000313" key="2">
    <source>
        <dbReference type="Proteomes" id="UP000317171"/>
    </source>
</evidence>
<dbReference type="NCBIfam" id="NF038076">
    <property type="entry name" value="fam_STM4015"/>
    <property type="match status" value="1"/>
</dbReference>
<gene>
    <name evidence="1" type="ORF">Pan241w_06050</name>
</gene>
<dbReference type="KEGG" id="gaz:Pan241w_06050"/>
<evidence type="ECO:0008006" key="3">
    <source>
        <dbReference type="Google" id="ProtNLM"/>
    </source>
</evidence>
<dbReference type="AlphaFoldDB" id="A0A517R9K3"/>
<dbReference type="InterPro" id="IPR032675">
    <property type="entry name" value="LRR_dom_sf"/>
</dbReference>
<name>A0A517R9K3_9PLAN</name>
<organism evidence="1 2">
    <name type="scientific">Gimesia alba</name>
    <dbReference type="NCBI Taxonomy" id="2527973"/>
    <lineage>
        <taxon>Bacteria</taxon>
        <taxon>Pseudomonadati</taxon>
        <taxon>Planctomycetota</taxon>
        <taxon>Planctomycetia</taxon>
        <taxon>Planctomycetales</taxon>
        <taxon>Planctomycetaceae</taxon>
        <taxon>Gimesia</taxon>
    </lineage>
</organism>
<accession>A0A517R9K3</accession>
<dbReference type="Gene3D" id="3.80.10.10">
    <property type="entry name" value="Ribonuclease Inhibitor"/>
    <property type="match status" value="1"/>
</dbReference>
<dbReference type="Proteomes" id="UP000317171">
    <property type="component" value="Chromosome"/>
</dbReference>
<reference evidence="1 2" key="1">
    <citation type="submission" date="2019-02" db="EMBL/GenBank/DDBJ databases">
        <title>Deep-cultivation of Planctomycetes and their phenomic and genomic characterization uncovers novel biology.</title>
        <authorList>
            <person name="Wiegand S."/>
            <person name="Jogler M."/>
            <person name="Boedeker C."/>
            <person name="Pinto D."/>
            <person name="Vollmers J."/>
            <person name="Rivas-Marin E."/>
            <person name="Kohn T."/>
            <person name="Peeters S.H."/>
            <person name="Heuer A."/>
            <person name="Rast P."/>
            <person name="Oberbeckmann S."/>
            <person name="Bunk B."/>
            <person name="Jeske O."/>
            <person name="Meyerdierks A."/>
            <person name="Storesund J.E."/>
            <person name="Kallscheuer N."/>
            <person name="Luecker S."/>
            <person name="Lage O.M."/>
            <person name="Pohl T."/>
            <person name="Merkel B.J."/>
            <person name="Hornburger P."/>
            <person name="Mueller R.-W."/>
            <person name="Bruemmer F."/>
            <person name="Labrenz M."/>
            <person name="Spormann A.M."/>
            <person name="Op den Camp H."/>
            <person name="Overmann J."/>
            <person name="Amann R."/>
            <person name="Jetten M.S.M."/>
            <person name="Mascher T."/>
            <person name="Medema M.H."/>
            <person name="Devos D.P."/>
            <person name="Kaster A.-K."/>
            <person name="Ovreas L."/>
            <person name="Rohde M."/>
            <person name="Galperin M.Y."/>
            <person name="Jogler C."/>
        </authorList>
    </citation>
    <scope>NUCLEOTIDE SEQUENCE [LARGE SCALE GENOMIC DNA]</scope>
    <source>
        <strain evidence="1 2">Pan241w</strain>
    </source>
</reference>
<dbReference type="InterPro" id="IPR001611">
    <property type="entry name" value="Leu-rich_rpt"/>
</dbReference>
<proteinExistence type="predicted"/>
<dbReference type="RefSeq" id="WP_198000293.1">
    <property type="nucleotide sequence ID" value="NZ_CP036269.1"/>
</dbReference>
<keyword evidence="2" id="KW-1185">Reference proteome</keyword>
<dbReference type="InterPro" id="IPR047722">
    <property type="entry name" value="STM4015-like"/>
</dbReference>
<sequence length="311" mass="34055">MIGEHANEFGGLPVEEFDLKAGVQNASGIAYRLTLGYEREEEGVEFSSLLEKFLSSPQVGEARALIIGCWDSAFEGGGSESCVEQLVAASEKLSGLRHLFLGDITYEESEISWIVQTDLSALFDAFPQLEELRVRGANGLSLGRADHPHLKKLIIESGGLGADVVREVTAAQFPALEHLELWLGTENYGGDASIADVEPILTGVLFPNLKYLGLRDSEFADEIAKAIAVSPILDQLEVLDLSLGTLGDEGAQALLNSKRLNHLKKLDLHYHFLSEEMCKQFKSLGIEVDLDDQQEPDVYDGVEERYCAVTE</sequence>
<evidence type="ECO:0000313" key="1">
    <source>
        <dbReference type="EMBL" id="QDT40548.1"/>
    </source>
</evidence>